<feature type="chain" id="PRO_5014995067" description="DM13 domain-containing protein" evidence="2">
    <location>
        <begin position="23"/>
        <end position="183"/>
    </location>
</feature>
<evidence type="ECO:0000256" key="2">
    <source>
        <dbReference type="SAM" id="SignalP"/>
    </source>
</evidence>
<dbReference type="Proteomes" id="UP000233524">
    <property type="component" value="Unassembled WGS sequence"/>
</dbReference>
<gene>
    <name evidence="4" type="ORF">jhhlp_004999</name>
</gene>
<reference evidence="4 5" key="1">
    <citation type="journal article" date="2017" name="G3 (Bethesda)">
        <title>First Draft Genome Sequence of the Pathogenic Fungus Lomentospora prolificans (Formerly Scedosporium prolificans).</title>
        <authorList>
            <person name="Luo R."/>
            <person name="Zimin A."/>
            <person name="Workman R."/>
            <person name="Fan Y."/>
            <person name="Pertea G."/>
            <person name="Grossman N."/>
            <person name="Wear M.P."/>
            <person name="Jia B."/>
            <person name="Miller H."/>
            <person name="Casadevall A."/>
            <person name="Timp W."/>
            <person name="Zhang S.X."/>
            <person name="Salzberg S.L."/>
        </authorList>
    </citation>
    <scope>NUCLEOTIDE SEQUENCE [LARGE SCALE GENOMIC DNA]</scope>
    <source>
        <strain evidence="4 5">JHH-5317</strain>
    </source>
</reference>
<proteinExistence type="predicted"/>
<dbReference type="SMART" id="SM00686">
    <property type="entry name" value="DM13"/>
    <property type="match status" value="1"/>
</dbReference>
<sequence>MIAQTLFTTSCLALVALVSAQAEPGWTGTIHGMDGGLAGTFEVIDDKTLKLTGFTLEDGSAPALYWWGSETEDLSSGFRISEEQVEGEHENEELTIALDSGKTAKDFSYAGLWCEQFNANFGVAKLSEGGASGGDSSSSSDSDSNSGSSSGSGSGGDSSGVTRASLASMGLLAAAAAFAILIG</sequence>
<accession>A0A2N3N843</accession>
<keyword evidence="5" id="KW-1185">Reference proteome</keyword>
<dbReference type="Pfam" id="PF10517">
    <property type="entry name" value="DM13"/>
    <property type="match status" value="1"/>
</dbReference>
<evidence type="ECO:0000313" key="5">
    <source>
        <dbReference type="Proteomes" id="UP000233524"/>
    </source>
</evidence>
<dbReference type="VEuPathDB" id="FungiDB:jhhlp_004999"/>
<dbReference type="PANTHER" id="PTHR47281">
    <property type="entry name" value="OS09G0557700 PROTEIN"/>
    <property type="match status" value="1"/>
</dbReference>
<comment type="caution">
    <text evidence="4">The sequence shown here is derived from an EMBL/GenBank/DDBJ whole genome shotgun (WGS) entry which is preliminary data.</text>
</comment>
<dbReference type="PANTHER" id="PTHR47281:SF1">
    <property type="entry name" value="OS09G0557700 PROTEIN"/>
    <property type="match status" value="1"/>
</dbReference>
<feature type="region of interest" description="Disordered" evidence="1">
    <location>
        <begin position="130"/>
        <end position="160"/>
    </location>
</feature>
<keyword evidence="2" id="KW-0732">Signal</keyword>
<evidence type="ECO:0000259" key="3">
    <source>
        <dbReference type="PROSITE" id="PS51549"/>
    </source>
</evidence>
<evidence type="ECO:0000256" key="1">
    <source>
        <dbReference type="SAM" id="MobiDB-lite"/>
    </source>
</evidence>
<dbReference type="InterPro" id="IPR045879">
    <property type="entry name" value="B561A"/>
</dbReference>
<feature type="domain" description="DM13" evidence="3">
    <location>
        <begin position="28"/>
        <end position="127"/>
    </location>
</feature>
<feature type="signal peptide" evidence="2">
    <location>
        <begin position="1"/>
        <end position="22"/>
    </location>
</feature>
<dbReference type="PROSITE" id="PS51549">
    <property type="entry name" value="DM13"/>
    <property type="match status" value="1"/>
</dbReference>
<dbReference type="OrthoDB" id="2448405at2759"/>
<evidence type="ECO:0000313" key="4">
    <source>
        <dbReference type="EMBL" id="PKS08613.1"/>
    </source>
</evidence>
<protein>
    <recommendedName>
        <fullName evidence="3">DM13 domain-containing protein</fullName>
    </recommendedName>
</protein>
<dbReference type="AlphaFoldDB" id="A0A2N3N843"/>
<dbReference type="EMBL" id="NLAX01000095">
    <property type="protein sequence ID" value="PKS08613.1"/>
    <property type="molecule type" value="Genomic_DNA"/>
</dbReference>
<dbReference type="InParanoid" id="A0A2N3N843"/>
<organism evidence="4 5">
    <name type="scientific">Lomentospora prolificans</name>
    <dbReference type="NCBI Taxonomy" id="41688"/>
    <lineage>
        <taxon>Eukaryota</taxon>
        <taxon>Fungi</taxon>
        <taxon>Dikarya</taxon>
        <taxon>Ascomycota</taxon>
        <taxon>Pezizomycotina</taxon>
        <taxon>Sordariomycetes</taxon>
        <taxon>Hypocreomycetidae</taxon>
        <taxon>Microascales</taxon>
        <taxon>Microascaceae</taxon>
        <taxon>Lomentospora</taxon>
    </lineage>
</organism>
<feature type="compositionally biased region" description="Low complexity" evidence="1">
    <location>
        <begin position="134"/>
        <end position="149"/>
    </location>
</feature>
<name>A0A2N3N843_9PEZI</name>
<dbReference type="InterPro" id="IPR019545">
    <property type="entry name" value="DM13_domain"/>
</dbReference>